<sequence length="472" mass="54091">MFDFILYIVMAVEVIILIYFLFLNGSYTILTFLSLFNIRGQLAVASRQYIDELSTGVFYRPISVLVPAFNEEKTIIPSVSNLLTLNFPEYEIIVINDGSNDETLSLMISKFNMVEIDRPLSLKLQHQPIRAQYVSINHPNLFLVDKENGGKADALNVGINASRYPLFCSMDADSLLESDALIRASKLFVEDREVIATGGIIRVLNGSTVENGKITSVRAPNRAIECFQSVEYIRGFLTGRTSWNAFNSLLIISGAFGIFRKDMIQAIGGYRKTVGEDMDLVVRLHRHCNKEKIPYKILFVPDPVCWTQVPSDYRSLLKQRNRWHRGLIDSLRFSRGMALNPRYGKVGLVGIPYFTLVEAFGPSIEFAGYFAFVFFFFFGYISRDFALLFLLVSVLWGTWLNVGSILLDNLIYRRYHSVWDLLKLSFFGLVEFFGYRQLIVVERLIATFTFWKTEWGKARRQEIKDDIPQESV</sequence>
<evidence type="ECO:0000313" key="8">
    <source>
        <dbReference type="Proteomes" id="UP000663651"/>
    </source>
</evidence>
<feature type="domain" description="Glycosyltransferase 2-like" evidence="6">
    <location>
        <begin position="170"/>
        <end position="399"/>
    </location>
</feature>
<feature type="domain" description="Glycosyltransferase 2-like" evidence="5">
    <location>
        <begin position="63"/>
        <end position="106"/>
    </location>
</feature>
<protein>
    <submittedName>
        <fullName evidence="7">Glycosyltransferase family 2 protein</fullName>
    </submittedName>
</protein>
<dbReference type="Proteomes" id="UP000663651">
    <property type="component" value="Chromosome"/>
</dbReference>
<gene>
    <name evidence="7" type="ORF">JZM60_13060</name>
</gene>
<name>A0ABX7Q1X3_9BACT</name>
<dbReference type="InterPro" id="IPR001173">
    <property type="entry name" value="Glyco_trans_2-like"/>
</dbReference>
<proteinExistence type="inferred from homology"/>
<keyword evidence="4" id="KW-1133">Transmembrane helix</keyword>
<keyword evidence="2" id="KW-0328">Glycosyltransferase</keyword>
<keyword evidence="8" id="KW-1185">Reference proteome</keyword>
<accession>A0ABX7Q1X3</accession>
<dbReference type="SUPFAM" id="SSF53448">
    <property type="entry name" value="Nucleotide-diphospho-sugar transferases"/>
    <property type="match status" value="1"/>
</dbReference>
<dbReference type="PANTHER" id="PTHR43630:SF1">
    <property type="entry name" value="POLY-BETA-1,6-N-ACETYL-D-GLUCOSAMINE SYNTHASE"/>
    <property type="match status" value="1"/>
</dbReference>
<evidence type="ECO:0000313" key="7">
    <source>
        <dbReference type="EMBL" id="QSV45070.1"/>
    </source>
</evidence>
<dbReference type="Pfam" id="PF13632">
    <property type="entry name" value="Glyco_trans_2_3"/>
    <property type="match status" value="1"/>
</dbReference>
<evidence type="ECO:0000256" key="2">
    <source>
        <dbReference type="ARBA" id="ARBA00022676"/>
    </source>
</evidence>
<comment type="similarity">
    <text evidence="1">Belongs to the glycosyltransferase 2 family.</text>
</comment>
<reference evidence="7 8" key="1">
    <citation type="submission" date="2021-03" db="EMBL/GenBank/DDBJ databases">
        <title>Geobacter metallireducens gen. nov. sp. nov., a microorganism capable of coupling the complete oxidation of organic compounds to the reduction of iron and other metals.</title>
        <authorList>
            <person name="Li Y."/>
        </authorList>
    </citation>
    <scope>NUCLEOTIDE SEQUENCE [LARGE SCALE GENOMIC DNA]</scope>
    <source>
        <strain evidence="7 8">Jerry-YX</strain>
    </source>
</reference>
<dbReference type="CDD" id="cd06423">
    <property type="entry name" value="CESA_like"/>
    <property type="match status" value="1"/>
</dbReference>
<dbReference type="EMBL" id="CP071382">
    <property type="protein sequence ID" value="QSV45070.1"/>
    <property type="molecule type" value="Genomic_DNA"/>
</dbReference>
<feature type="transmembrane region" description="Helical" evidence="4">
    <location>
        <begin position="6"/>
        <end position="30"/>
    </location>
</feature>
<keyword evidence="3" id="KW-0808">Transferase</keyword>
<keyword evidence="4" id="KW-0812">Transmembrane</keyword>
<feature type="transmembrane region" description="Helical" evidence="4">
    <location>
        <begin position="388"/>
        <end position="412"/>
    </location>
</feature>
<dbReference type="Gene3D" id="3.90.550.10">
    <property type="entry name" value="Spore Coat Polysaccharide Biosynthesis Protein SpsA, Chain A"/>
    <property type="match status" value="1"/>
</dbReference>
<evidence type="ECO:0000256" key="4">
    <source>
        <dbReference type="SAM" id="Phobius"/>
    </source>
</evidence>
<evidence type="ECO:0000259" key="6">
    <source>
        <dbReference type="Pfam" id="PF13632"/>
    </source>
</evidence>
<feature type="transmembrane region" description="Helical" evidence="4">
    <location>
        <begin position="366"/>
        <end position="381"/>
    </location>
</feature>
<dbReference type="PANTHER" id="PTHR43630">
    <property type="entry name" value="POLY-BETA-1,6-N-ACETYL-D-GLUCOSAMINE SYNTHASE"/>
    <property type="match status" value="1"/>
</dbReference>
<dbReference type="InterPro" id="IPR029044">
    <property type="entry name" value="Nucleotide-diphossugar_trans"/>
</dbReference>
<organism evidence="7 8">
    <name type="scientific">Geobacter benzoatilyticus</name>
    <dbReference type="NCBI Taxonomy" id="2815309"/>
    <lineage>
        <taxon>Bacteria</taxon>
        <taxon>Pseudomonadati</taxon>
        <taxon>Thermodesulfobacteriota</taxon>
        <taxon>Desulfuromonadia</taxon>
        <taxon>Geobacterales</taxon>
        <taxon>Geobacteraceae</taxon>
        <taxon>Geobacter</taxon>
    </lineage>
</organism>
<evidence type="ECO:0000259" key="5">
    <source>
        <dbReference type="Pfam" id="PF00535"/>
    </source>
</evidence>
<evidence type="ECO:0000256" key="3">
    <source>
        <dbReference type="ARBA" id="ARBA00022679"/>
    </source>
</evidence>
<dbReference type="RefSeq" id="WP_207162876.1">
    <property type="nucleotide sequence ID" value="NZ_CP071382.1"/>
</dbReference>
<keyword evidence="4" id="KW-0472">Membrane</keyword>
<dbReference type="Pfam" id="PF00535">
    <property type="entry name" value="Glycos_transf_2"/>
    <property type="match status" value="1"/>
</dbReference>
<evidence type="ECO:0000256" key="1">
    <source>
        <dbReference type="ARBA" id="ARBA00006739"/>
    </source>
</evidence>